<dbReference type="Pfam" id="PF00005">
    <property type="entry name" value="ABC_tran"/>
    <property type="match status" value="1"/>
</dbReference>
<evidence type="ECO:0000256" key="2">
    <source>
        <dbReference type="ARBA" id="ARBA00022741"/>
    </source>
</evidence>
<dbReference type="OrthoDB" id="9802264at2"/>
<dbReference type="PROSITE" id="PS50893">
    <property type="entry name" value="ABC_TRANSPORTER_2"/>
    <property type="match status" value="1"/>
</dbReference>
<evidence type="ECO:0000256" key="4">
    <source>
        <dbReference type="ARBA" id="ARBA00052482"/>
    </source>
</evidence>
<proteinExistence type="predicted"/>
<keyword evidence="1" id="KW-0813">Transport</keyword>
<dbReference type="PANTHER" id="PTHR42788:SF13">
    <property type="entry name" value="ALIPHATIC SULFONATES IMPORT ATP-BINDING PROTEIN SSUB"/>
    <property type="match status" value="1"/>
</dbReference>
<comment type="catalytic activity">
    <reaction evidence="4">
        <text>a quaternary ammonium(out) + ATP + H2O = a quaternary ammonium(in) + ADP + phosphate + H(+)</text>
        <dbReference type="Rhea" id="RHEA:11036"/>
        <dbReference type="ChEBI" id="CHEBI:15377"/>
        <dbReference type="ChEBI" id="CHEBI:15378"/>
        <dbReference type="ChEBI" id="CHEBI:30616"/>
        <dbReference type="ChEBI" id="CHEBI:35267"/>
        <dbReference type="ChEBI" id="CHEBI:43474"/>
        <dbReference type="ChEBI" id="CHEBI:456216"/>
        <dbReference type="EC" id="7.6.2.9"/>
    </reaction>
</comment>
<dbReference type="EC" id="7.6.2.9" evidence="6"/>
<evidence type="ECO:0000256" key="1">
    <source>
        <dbReference type="ARBA" id="ARBA00022448"/>
    </source>
</evidence>
<organism evidence="9 10">
    <name type="scientific">Fictibacillus arsenicus</name>
    <dbReference type="NCBI Taxonomy" id="255247"/>
    <lineage>
        <taxon>Bacteria</taxon>
        <taxon>Bacillati</taxon>
        <taxon>Bacillota</taxon>
        <taxon>Bacilli</taxon>
        <taxon>Bacillales</taxon>
        <taxon>Fictibacillaceae</taxon>
        <taxon>Fictibacillus</taxon>
    </lineage>
</organism>
<dbReference type="KEGG" id="far:ABE41_018130"/>
<reference evidence="9 10" key="1">
    <citation type="submission" date="2016-08" db="EMBL/GenBank/DDBJ databases">
        <title>Complete genome sequence of Fictibacillus arsenicus G25-54, a strain with toxicity to nematodes and a potential arsenic-resistance activity.</title>
        <authorList>
            <person name="Zheng Z."/>
        </authorList>
    </citation>
    <scope>NUCLEOTIDE SEQUENCE [LARGE SCALE GENOMIC DNA]</scope>
    <source>
        <strain evidence="9 10">G25-54</strain>
    </source>
</reference>
<dbReference type="InterPro" id="IPR050166">
    <property type="entry name" value="ABC_transporter_ATP-bind"/>
</dbReference>
<keyword evidence="10" id="KW-1185">Reference proteome</keyword>
<gene>
    <name evidence="9" type="ORF">ABE41_018130</name>
</gene>
<dbReference type="EMBL" id="CP016761">
    <property type="protein sequence ID" value="ANX13934.1"/>
    <property type="molecule type" value="Genomic_DNA"/>
</dbReference>
<dbReference type="Proteomes" id="UP000077412">
    <property type="component" value="Chromosome"/>
</dbReference>
<keyword evidence="3 9" id="KW-0067">ATP-binding</keyword>
<comment type="subunit">
    <text evidence="5">The complex is composed of two ATP-binding proteins (OpuCA), two transmembrane proteins (OpuCB and OpuCD) and a solute-binding protein (OpuCC).</text>
</comment>
<dbReference type="GO" id="GO:0015418">
    <property type="term" value="F:ABC-type quaternary ammonium compound transporting activity"/>
    <property type="evidence" value="ECO:0007669"/>
    <property type="project" value="UniProtKB-EC"/>
</dbReference>
<dbReference type="RefSeq" id="WP_066293427.1">
    <property type="nucleotide sequence ID" value="NZ_CP016761.1"/>
</dbReference>
<dbReference type="CDD" id="cd03293">
    <property type="entry name" value="ABC_NrtD_SsuB_transporters"/>
    <property type="match status" value="1"/>
</dbReference>
<dbReference type="GO" id="GO:0005524">
    <property type="term" value="F:ATP binding"/>
    <property type="evidence" value="ECO:0007669"/>
    <property type="project" value="UniProtKB-KW"/>
</dbReference>
<dbReference type="FunFam" id="3.40.50.300:FF:000425">
    <property type="entry name" value="Probable ABC transporter, ATP-binding subunit"/>
    <property type="match status" value="1"/>
</dbReference>
<evidence type="ECO:0000256" key="7">
    <source>
        <dbReference type="ARBA" id="ARBA00070305"/>
    </source>
</evidence>
<evidence type="ECO:0000313" key="9">
    <source>
        <dbReference type="EMBL" id="ANX13934.1"/>
    </source>
</evidence>
<dbReference type="PANTHER" id="PTHR42788">
    <property type="entry name" value="TAURINE IMPORT ATP-BINDING PROTEIN-RELATED"/>
    <property type="match status" value="1"/>
</dbReference>
<name>A0A1B1Z919_9BACL</name>
<dbReference type="AlphaFoldDB" id="A0A1B1Z919"/>
<dbReference type="SUPFAM" id="SSF52540">
    <property type="entry name" value="P-loop containing nucleoside triphosphate hydrolases"/>
    <property type="match status" value="1"/>
</dbReference>
<sequence length="259" mass="29189">MKVVIENLSKTFRDKKDNEVVALHDINLAINNEEFVAIVGPSGCGKSTLLNIVAGLMSPTEGKVYFDHIETSKPPSVSVVFQEAGLFPWRTVLDNVKLGLENSDLSKEKIERRVNKYINMVGLQGFENSYPHQLSGGMKQRVGIARALATKPDLLLMDEPLSALDAQTRQILQEELLNIWNEEKHRTIYVTHNINEAVFLADRVVVLSRRPGKINKIININLPRNGRADSEYQKEVANYTHSIWSLIREDAMNALKENA</sequence>
<dbReference type="InterPro" id="IPR017871">
    <property type="entry name" value="ABC_transporter-like_CS"/>
</dbReference>
<dbReference type="InterPro" id="IPR003593">
    <property type="entry name" value="AAA+_ATPase"/>
</dbReference>
<dbReference type="PROSITE" id="PS00211">
    <property type="entry name" value="ABC_TRANSPORTER_1"/>
    <property type="match status" value="1"/>
</dbReference>
<dbReference type="GO" id="GO:0016887">
    <property type="term" value="F:ATP hydrolysis activity"/>
    <property type="evidence" value="ECO:0007669"/>
    <property type="project" value="InterPro"/>
</dbReference>
<accession>A0A1B1Z919</accession>
<evidence type="ECO:0000313" key="10">
    <source>
        <dbReference type="Proteomes" id="UP000077412"/>
    </source>
</evidence>
<protein>
    <recommendedName>
        <fullName evidence="7">Carnitine transport ATP-binding protein OpuCA</fullName>
        <ecNumber evidence="6">7.6.2.9</ecNumber>
    </recommendedName>
</protein>
<dbReference type="STRING" id="255247.ABE41_018130"/>
<evidence type="ECO:0000256" key="5">
    <source>
        <dbReference type="ARBA" id="ARBA00063934"/>
    </source>
</evidence>
<evidence type="ECO:0000259" key="8">
    <source>
        <dbReference type="PROSITE" id="PS50893"/>
    </source>
</evidence>
<keyword evidence="2" id="KW-0547">Nucleotide-binding</keyword>
<dbReference type="SMART" id="SM00382">
    <property type="entry name" value="AAA"/>
    <property type="match status" value="1"/>
</dbReference>
<evidence type="ECO:0000256" key="3">
    <source>
        <dbReference type="ARBA" id="ARBA00022840"/>
    </source>
</evidence>
<evidence type="ECO:0000256" key="6">
    <source>
        <dbReference type="ARBA" id="ARBA00066388"/>
    </source>
</evidence>
<dbReference type="InterPro" id="IPR027417">
    <property type="entry name" value="P-loop_NTPase"/>
</dbReference>
<dbReference type="Gene3D" id="3.40.50.300">
    <property type="entry name" value="P-loop containing nucleotide triphosphate hydrolases"/>
    <property type="match status" value="1"/>
</dbReference>
<dbReference type="InterPro" id="IPR003439">
    <property type="entry name" value="ABC_transporter-like_ATP-bd"/>
</dbReference>
<feature type="domain" description="ABC transporter" evidence="8">
    <location>
        <begin position="3"/>
        <end position="236"/>
    </location>
</feature>